<dbReference type="PANTHER" id="PTHR23538:SF1">
    <property type="entry name" value="44.5 KD BACTERIOCHLOROPHYLL SYNTHASE SUBUNIT"/>
    <property type="match status" value="1"/>
</dbReference>
<feature type="transmembrane region" description="Helical" evidence="6">
    <location>
        <begin position="82"/>
        <end position="102"/>
    </location>
</feature>
<dbReference type="InterPro" id="IPR026036">
    <property type="entry name" value="PucC"/>
</dbReference>
<evidence type="ECO:0000313" key="8">
    <source>
        <dbReference type="Proteomes" id="UP000095185"/>
    </source>
</evidence>
<feature type="transmembrane region" description="Helical" evidence="6">
    <location>
        <begin position="372"/>
        <end position="395"/>
    </location>
</feature>
<dbReference type="Pfam" id="PF03209">
    <property type="entry name" value="PUCC"/>
    <property type="match status" value="1"/>
</dbReference>
<keyword evidence="8" id="KW-1185">Reference proteome</keyword>
<keyword evidence="4 6" id="KW-1133">Transmembrane helix</keyword>
<feature type="transmembrane region" description="Helical" evidence="6">
    <location>
        <begin position="162"/>
        <end position="181"/>
    </location>
</feature>
<organism evidence="7 8">
    <name type="scientific">Chlorobaculum limnaeum</name>
    <dbReference type="NCBI Taxonomy" id="274537"/>
    <lineage>
        <taxon>Bacteria</taxon>
        <taxon>Pseudomonadati</taxon>
        <taxon>Chlorobiota</taxon>
        <taxon>Chlorobiia</taxon>
        <taxon>Chlorobiales</taxon>
        <taxon>Chlorobiaceae</taxon>
        <taxon>Chlorobaculum</taxon>
    </lineage>
</organism>
<evidence type="ECO:0000256" key="6">
    <source>
        <dbReference type="SAM" id="Phobius"/>
    </source>
</evidence>
<comment type="subcellular location">
    <subcellularLocation>
        <location evidence="1">Membrane</location>
        <topology evidence="1">Multi-pass membrane protein</topology>
    </subcellularLocation>
</comment>
<feature type="transmembrane region" description="Helical" evidence="6">
    <location>
        <begin position="236"/>
        <end position="261"/>
    </location>
</feature>
<dbReference type="KEGG" id="clz:BIU88_03490"/>
<proteinExistence type="inferred from homology"/>
<sequence length="454" mass="48942">MNKFFRIFNLARLSLFQIGFGIMLGFVQDILNRVMIKELFLPATIALGLISLKELLAILGVKVWAGNLSDRHSIFGYRRTPYVLIGLLSCIVSFILAPTAAYEVRLDGTGSLVSIIFSALGDVGLWKLSAIFLIFGFGLQVATTAYYALIADMVDEKDIGKIAGASWTLMVLTAIISNYSIGVYLKVFTPERLTQVAEIGGLVSLIFGLIAVLGVERRNAAVGTHKEKHSISFPQAIRLLASSPNTMLFAFYIFISIFALFANEVVMDPFGAEVFGMQVSETTKLFKPVMGGTQLIFMLLTGFLLSKIGARRGAYIGNVFGGIGFGLIIAAGFMHDVQFLRIALVVTGIGLGAASVSNITMMMNMTAGRSGIYMGLWGTAQSLAIFIGHSSAGVIRDLVFHFSGNHMLAYAVIFVLEIIAFTASSLVLPHVSREAFEAESAAKMSEIESAAEAG</sequence>
<evidence type="ECO:0000256" key="5">
    <source>
        <dbReference type="ARBA" id="ARBA00023136"/>
    </source>
</evidence>
<dbReference type="Gene3D" id="1.20.1250.20">
    <property type="entry name" value="MFS general substrate transporter like domains"/>
    <property type="match status" value="2"/>
</dbReference>
<dbReference type="InterPro" id="IPR036259">
    <property type="entry name" value="MFS_trans_sf"/>
</dbReference>
<feature type="transmembrane region" description="Helical" evidence="6">
    <location>
        <begin position="313"/>
        <end position="333"/>
    </location>
</feature>
<dbReference type="CDD" id="cd06176">
    <property type="entry name" value="MFS_BCD_PucC-like"/>
    <property type="match status" value="1"/>
</dbReference>
<protein>
    <submittedName>
        <fullName evidence="7">PUCC protein</fullName>
    </submittedName>
</protein>
<dbReference type="Proteomes" id="UP000095185">
    <property type="component" value="Chromosome"/>
</dbReference>
<dbReference type="PIRSF" id="PIRSF016565">
    <property type="entry name" value="PucC"/>
    <property type="match status" value="1"/>
</dbReference>
<feature type="transmembrane region" description="Helical" evidence="6">
    <location>
        <begin position="7"/>
        <end position="27"/>
    </location>
</feature>
<feature type="transmembrane region" description="Helical" evidence="6">
    <location>
        <begin position="130"/>
        <end position="150"/>
    </location>
</feature>
<dbReference type="RefSeq" id="WP_069809009.1">
    <property type="nucleotide sequence ID" value="NZ_CP017305.1"/>
</dbReference>
<dbReference type="GO" id="GO:0016020">
    <property type="term" value="C:membrane"/>
    <property type="evidence" value="ECO:0007669"/>
    <property type="project" value="UniProtKB-SubCell"/>
</dbReference>
<evidence type="ECO:0000256" key="2">
    <source>
        <dbReference type="ARBA" id="ARBA00008412"/>
    </source>
</evidence>
<evidence type="ECO:0000256" key="4">
    <source>
        <dbReference type="ARBA" id="ARBA00022989"/>
    </source>
</evidence>
<dbReference type="OrthoDB" id="596481at2"/>
<feature type="transmembrane region" description="Helical" evidence="6">
    <location>
        <begin position="193"/>
        <end position="215"/>
    </location>
</feature>
<dbReference type="InterPro" id="IPR004896">
    <property type="entry name" value="PucC-rel"/>
</dbReference>
<evidence type="ECO:0000256" key="3">
    <source>
        <dbReference type="ARBA" id="ARBA00022692"/>
    </source>
</evidence>
<evidence type="ECO:0000313" key="7">
    <source>
        <dbReference type="EMBL" id="AOS83286.1"/>
    </source>
</evidence>
<dbReference type="SUPFAM" id="SSF103473">
    <property type="entry name" value="MFS general substrate transporter"/>
    <property type="match status" value="1"/>
</dbReference>
<accession>A0A1D8CWL1</accession>
<feature type="transmembrane region" description="Helical" evidence="6">
    <location>
        <begin position="339"/>
        <end position="360"/>
    </location>
</feature>
<dbReference type="PANTHER" id="PTHR23538">
    <property type="entry name" value="44.5 KD BACTERIOCHLOROPHYLL SYNTHASE SUBUNIT"/>
    <property type="match status" value="1"/>
</dbReference>
<feature type="transmembrane region" description="Helical" evidence="6">
    <location>
        <begin position="285"/>
        <end position="306"/>
    </location>
</feature>
<reference evidence="7" key="1">
    <citation type="submission" date="2016-09" db="EMBL/GenBank/DDBJ databases">
        <title>Genome sequence of Chlorobaculum limnaeum.</title>
        <authorList>
            <person name="Liu Z."/>
            <person name="Tank M."/>
            <person name="Bryant D.A."/>
        </authorList>
    </citation>
    <scope>NUCLEOTIDE SEQUENCE [LARGE SCALE GENOMIC DNA]</scope>
    <source>
        <strain evidence="7">DSM 1677</strain>
    </source>
</reference>
<name>A0A1D8CWL1_CHLLM</name>
<gene>
    <name evidence="7" type="ORF">BIU88_03490</name>
</gene>
<comment type="similarity">
    <text evidence="2">Belongs to the PucC family.</text>
</comment>
<dbReference type="STRING" id="274537.BIU88_03490"/>
<keyword evidence="5 6" id="KW-0472">Membrane</keyword>
<feature type="transmembrane region" description="Helical" evidence="6">
    <location>
        <begin position="407"/>
        <end position="428"/>
    </location>
</feature>
<dbReference type="EMBL" id="CP017305">
    <property type="protein sequence ID" value="AOS83286.1"/>
    <property type="molecule type" value="Genomic_DNA"/>
</dbReference>
<feature type="transmembrane region" description="Helical" evidence="6">
    <location>
        <begin position="39"/>
        <end position="61"/>
    </location>
</feature>
<dbReference type="AlphaFoldDB" id="A0A1D8CWL1"/>
<keyword evidence="3 6" id="KW-0812">Transmembrane</keyword>
<evidence type="ECO:0000256" key="1">
    <source>
        <dbReference type="ARBA" id="ARBA00004141"/>
    </source>
</evidence>